<keyword evidence="3 6" id="KW-0812">Transmembrane</keyword>
<keyword evidence="8" id="KW-1185">Reference proteome</keyword>
<gene>
    <name evidence="7" type="ORF">GSLYS_00017031001</name>
</gene>
<protein>
    <submittedName>
        <fullName evidence="7">Uncharacterized protein</fullName>
    </submittedName>
</protein>
<dbReference type="PANTHER" id="PTHR12191:SF37">
    <property type="entry name" value="ZINC TRANSPORTER FOI"/>
    <property type="match status" value="1"/>
</dbReference>
<dbReference type="AlphaFoldDB" id="A0AAV2IF39"/>
<feature type="transmembrane region" description="Helical" evidence="6">
    <location>
        <begin position="442"/>
        <end position="467"/>
    </location>
</feature>
<proteinExistence type="inferred from homology"/>
<dbReference type="EMBL" id="CAXITT010000552">
    <property type="protein sequence ID" value="CAL1543497.1"/>
    <property type="molecule type" value="Genomic_DNA"/>
</dbReference>
<feature type="transmembrane region" description="Helical" evidence="6">
    <location>
        <begin position="373"/>
        <end position="397"/>
    </location>
</feature>
<dbReference type="GO" id="GO:0005886">
    <property type="term" value="C:plasma membrane"/>
    <property type="evidence" value="ECO:0007669"/>
    <property type="project" value="TreeGrafter"/>
</dbReference>
<comment type="caution">
    <text evidence="7">The sequence shown here is derived from an EMBL/GenBank/DDBJ whole genome shotgun (WGS) entry which is preliminary data.</text>
</comment>
<dbReference type="Proteomes" id="UP001497497">
    <property type="component" value="Unassembled WGS sequence"/>
</dbReference>
<dbReference type="InterPro" id="IPR050799">
    <property type="entry name" value="ZIP_Transporter"/>
</dbReference>
<keyword evidence="5 6" id="KW-0472">Membrane</keyword>
<reference evidence="7 8" key="1">
    <citation type="submission" date="2024-04" db="EMBL/GenBank/DDBJ databases">
        <authorList>
            <consortium name="Genoscope - CEA"/>
            <person name="William W."/>
        </authorList>
    </citation>
    <scope>NUCLEOTIDE SEQUENCE [LARGE SCALE GENOMIC DNA]</scope>
</reference>
<comment type="subcellular location">
    <subcellularLocation>
        <location evidence="1">Membrane</location>
        <topology evidence="1">Multi-pass membrane protein</topology>
    </subcellularLocation>
</comment>
<name>A0AAV2IF39_LYMST</name>
<dbReference type="InterPro" id="IPR003689">
    <property type="entry name" value="ZIP"/>
</dbReference>
<dbReference type="Pfam" id="PF02535">
    <property type="entry name" value="Zip"/>
    <property type="match status" value="1"/>
</dbReference>
<dbReference type="GO" id="GO:0140410">
    <property type="term" value="F:monoatomic cation:bicarbonate symporter activity"/>
    <property type="evidence" value="ECO:0007669"/>
    <property type="project" value="TreeGrafter"/>
</dbReference>
<sequence>MAVDEHVRFYLRITLFFLLMLFPVEVNPESDFSFSGVKHAARSLIGRFTLNQTSGGDPVGLSREQFLVFLEKTTLHSPEFIDDLLGECKNVDKNCSWKTECPGVAEIFDNLASRGQLEADGLIDALPVALNTLTSHACARGAEEDTYHLRRKRKPSAGEAWGYSIGFSSLIIVISNIGAFLGPIMERRFFKRLLQFLVAMGAGSLASTSLLVLIPESFDIIAIEELGHAYVWKASVAIISIYVFFSLERILKTVLYNKRKDPNDVSLTLETQADSDTLLNGKADAKRKEVNDHGHSHAISVQESADRTTLAWMVMSGDVIHNFVDGLSIGAAFTEDITLGISISLAVICEELPHELADIAILLHSGLSIKKSLLINFLSACVCYIGLVIGVLLGSNIAEASKWIFAIAGGLFLYVPLVDMLPDMSNHLDTLLVRGGHEAKVVALLHTGGLLIGAGIIIFVVNISTYISV</sequence>
<evidence type="ECO:0000313" key="8">
    <source>
        <dbReference type="Proteomes" id="UP001497497"/>
    </source>
</evidence>
<evidence type="ECO:0000256" key="5">
    <source>
        <dbReference type="ARBA" id="ARBA00023136"/>
    </source>
</evidence>
<organism evidence="7 8">
    <name type="scientific">Lymnaea stagnalis</name>
    <name type="common">Great pond snail</name>
    <name type="synonym">Helix stagnalis</name>
    <dbReference type="NCBI Taxonomy" id="6523"/>
    <lineage>
        <taxon>Eukaryota</taxon>
        <taxon>Metazoa</taxon>
        <taxon>Spiralia</taxon>
        <taxon>Lophotrochozoa</taxon>
        <taxon>Mollusca</taxon>
        <taxon>Gastropoda</taxon>
        <taxon>Heterobranchia</taxon>
        <taxon>Euthyneura</taxon>
        <taxon>Panpulmonata</taxon>
        <taxon>Hygrophila</taxon>
        <taxon>Lymnaeoidea</taxon>
        <taxon>Lymnaeidae</taxon>
        <taxon>Lymnaea</taxon>
    </lineage>
</organism>
<keyword evidence="4 6" id="KW-1133">Transmembrane helix</keyword>
<evidence type="ECO:0000256" key="1">
    <source>
        <dbReference type="ARBA" id="ARBA00004141"/>
    </source>
</evidence>
<evidence type="ECO:0000313" key="7">
    <source>
        <dbReference type="EMBL" id="CAL1543497.1"/>
    </source>
</evidence>
<dbReference type="GO" id="GO:0030003">
    <property type="term" value="P:intracellular monoatomic cation homeostasis"/>
    <property type="evidence" value="ECO:0007669"/>
    <property type="project" value="TreeGrafter"/>
</dbReference>
<evidence type="ECO:0000256" key="3">
    <source>
        <dbReference type="ARBA" id="ARBA00022692"/>
    </source>
</evidence>
<feature type="transmembrane region" description="Helical" evidence="6">
    <location>
        <begin position="160"/>
        <end position="181"/>
    </location>
</feature>
<comment type="similarity">
    <text evidence="2">Belongs to the ZIP transporter (TC 2.A.5) family.</text>
</comment>
<evidence type="ECO:0000256" key="4">
    <source>
        <dbReference type="ARBA" id="ARBA00022989"/>
    </source>
</evidence>
<feature type="transmembrane region" description="Helical" evidence="6">
    <location>
        <begin position="234"/>
        <end position="251"/>
    </location>
</feature>
<evidence type="ECO:0000256" key="2">
    <source>
        <dbReference type="ARBA" id="ARBA00006939"/>
    </source>
</evidence>
<feature type="transmembrane region" description="Helical" evidence="6">
    <location>
        <begin position="403"/>
        <end position="421"/>
    </location>
</feature>
<accession>A0AAV2IF39</accession>
<feature type="transmembrane region" description="Helical" evidence="6">
    <location>
        <begin position="193"/>
        <end position="214"/>
    </location>
</feature>
<feature type="transmembrane region" description="Helical" evidence="6">
    <location>
        <begin position="7"/>
        <end position="24"/>
    </location>
</feature>
<evidence type="ECO:0000256" key="6">
    <source>
        <dbReference type="SAM" id="Phobius"/>
    </source>
</evidence>
<dbReference type="GO" id="GO:0005385">
    <property type="term" value="F:zinc ion transmembrane transporter activity"/>
    <property type="evidence" value="ECO:0007669"/>
    <property type="project" value="TreeGrafter"/>
</dbReference>
<dbReference type="GO" id="GO:0071578">
    <property type="term" value="P:zinc ion import across plasma membrane"/>
    <property type="evidence" value="ECO:0007669"/>
    <property type="project" value="TreeGrafter"/>
</dbReference>
<dbReference type="PANTHER" id="PTHR12191">
    <property type="entry name" value="SOLUTE CARRIER FAMILY 39"/>
    <property type="match status" value="1"/>
</dbReference>